<gene>
    <name evidence="2" type="ORF">NQ314_015299</name>
</gene>
<evidence type="ECO:0000256" key="1">
    <source>
        <dbReference type="SAM" id="MobiDB-lite"/>
    </source>
</evidence>
<dbReference type="AlphaFoldDB" id="A0AAV8WZT2"/>
<name>A0AAV8WZT2_9CUCU</name>
<dbReference type="EMBL" id="JANEYF010004235">
    <property type="protein sequence ID" value="KAJ8931767.1"/>
    <property type="molecule type" value="Genomic_DNA"/>
</dbReference>
<proteinExistence type="predicted"/>
<keyword evidence="3" id="KW-1185">Reference proteome</keyword>
<protein>
    <submittedName>
        <fullName evidence="2">Uncharacterized protein</fullName>
    </submittedName>
</protein>
<dbReference type="Proteomes" id="UP001162156">
    <property type="component" value="Unassembled WGS sequence"/>
</dbReference>
<feature type="region of interest" description="Disordered" evidence="1">
    <location>
        <begin position="1"/>
        <end position="35"/>
    </location>
</feature>
<accession>A0AAV8WZT2</accession>
<evidence type="ECO:0000313" key="3">
    <source>
        <dbReference type="Proteomes" id="UP001162156"/>
    </source>
</evidence>
<comment type="caution">
    <text evidence="2">The sequence shown here is derived from an EMBL/GenBank/DDBJ whole genome shotgun (WGS) entry which is preliminary data.</text>
</comment>
<reference evidence="2" key="1">
    <citation type="journal article" date="2023" name="Insect Mol. Biol.">
        <title>Genome sequencing provides insights into the evolution of gene families encoding plant cell wall-degrading enzymes in longhorned beetles.</title>
        <authorList>
            <person name="Shin N.R."/>
            <person name="Okamura Y."/>
            <person name="Kirsch R."/>
            <person name="Pauchet Y."/>
        </authorList>
    </citation>
    <scope>NUCLEOTIDE SEQUENCE</scope>
    <source>
        <strain evidence="2">RBIC_L_NR</strain>
    </source>
</reference>
<sequence length="202" mass="23144">MSPFENDEIETNSTASAAQRFVSIKRPNENSLPTEHEKKLKINQRSTPEKVRDINVDESGAAILQDTFDTIDVSKLLHKDDIKPSPSMEKSEFDAFASYLNKNCTPKPTSRRLFNNKVKSTTENNSQKDQVTKDKSALSQFFNTQVIAQIDTAFNLGDKGTSIFEEKKRQVKMKIIRTLKIVQEITTMMHLEYRFYIVSEKS</sequence>
<organism evidence="2 3">
    <name type="scientific">Rhamnusium bicolor</name>
    <dbReference type="NCBI Taxonomy" id="1586634"/>
    <lineage>
        <taxon>Eukaryota</taxon>
        <taxon>Metazoa</taxon>
        <taxon>Ecdysozoa</taxon>
        <taxon>Arthropoda</taxon>
        <taxon>Hexapoda</taxon>
        <taxon>Insecta</taxon>
        <taxon>Pterygota</taxon>
        <taxon>Neoptera</taxon>
        <taxon>Endopterygota</taxon>
        <taxon>Coleoptera</taxon>
        <taxon>Polyphaga</taxon>
        <taxon>Cucujiformia</taxon>
        <taxon>Chrysomeloidea</taxon>
        <taxon>Cerambycidae</taxon>
        <taxon>Lepturinae</taxon>
        <taxon>Rhagiini</taxon>
        <taxon>Rhamnusium</taxon>
    </lineage>
</organism>
<evidence type="ECO:0000313" key="2">
    <source>
        <dbReference type="EMBL" id="KAJ8931767.1"/>
    </source>
</evidence>
<feature type="compositionally biased region" description="Acidic residues" evidence="1">
    <location>
        <begin position="1"/>
        <end position="10"/>
    </location>
</feature>